<feature type="transmembrane region" description="Helical" evidence="6">
    <location>
        <begin position="187"/>
        <end position="208"/>
    </location>
</feature>
<dbReference type="PANTHER" id="PTHR42770:SF7">
    <property type="entry name" value="MEMBRANE PROTEIN"/>
    <property type="match status" value="1"/>
</dbReference>
<feature type="transmembrane region" description="Helical" evidence="6">
    <location>
        <begin position="92"/>
        <end position="117"/>
    </location>
</feature>
<reference evidence="7" key="1">
    <citation type="journal article" date="2020" name="mSystems">
        <title>Genome- and Community-Level Interaction Insights into Carbon Utilization and Element Cycling Functions of Hydrothermarchaeota in Hydrothermal Sediment.</title>
        <authorList>
            <person name="Zhou Z."/>
            <person name="Liu Y."/>
            <person name="Xu W."/>
            <person name="Pan J."/>
            <person name="Luo Z.H."/>
            <person name="Li M."/>
        </authorList>
    </citation>
    <scope>NUCLEOTIDE SEQUENCE [LARGE SCALE GENOMIC DNA]</scope>
    <source>
        <strain evidence="7">SpSt-125</strain>
    </source>
</reference>
<evidence type="ECO:0000313" key="7">
    <source>
        <dbReference type="EMBL" id="HEM66632.1"/>
    </source>
</evidence>
<dbReference type="InterPro" id="IPR050367">
    <property type="entry name" value="APC_superfamily"/>
</dbReference>
<feature type="transmembrane region" description="Helical" evidence="6">
    <location>
        <begin position="129"/>
        <end position="148"/>
    </location>
</feature>
<feature type="transmembrane region" description="Helical" evidence="6">
    <location>
        <begin position="410"/>
        <end position="428"/>
    </location>
</feature>
<evidence type="ECO:0000256" key="3">
    <source>
        <dbReference type="ARBA" id="ARBA00022692"/>
    </source>
</evidence>
<keyword evidence="5 6" id="KW-0472">Membrane</keyword>
<feature type="transmembrane region" description="Helical" evidence="6">
    <location>
        <begin position="440"/>
        <end position="457"/>
    </location>
</feature>
<evidence type="ECO:0000256" key="2">
    <source>
        <dbReference type="ARBA" id="ARBA00022475"/>
    </source>
</evidence>
<comment type="subcellular location">
    <subcellularLocation>
        <location evidence="1">Cell membrane</location>
        <topology evidence="1">Multi-pass membrane protein</topology>
    </subcellularLocation>
</comment>
<dbReference type="Pfam" id="PF13520">
    <property type="entry name" value="AA_permease_2"/>
    <property type="match status" value="1"/>
</dbReference>
<feature type="transmembrane region" description="Helical" evidence="6">
    <location>
        <begin position="12"/>
        <end position="30"/>
    </location>
</feature>
<feature type="transmembrane region" description="Helical" evidence="6">
    <location>
        <begin position="42"/>
        <end position="62"/>
    </location>
</feature>
<protein>
    <submittedName>
        <fullName evidence="7">Amino acid permease</fullName>
    </submittedName>
</protein>
<keyword evidence="2" id="KW-1003">Cell membrane</keyword>
<dbReference type="InterPro" id="IPR002293">
    <property type="entry name" value="AA/rel_permease1"/>
</dbReference>
<evidence type="ECO:0000256" key="6">
    <source>
        <dbReference type="SAM" id="Phobius"/>
    </source>
</evidence>
<dbReference type="PANTHER" id="PTHR42770">
    <property type="entry name" value="AMINO ACID TRANSPORTER-RELATED"/>
    <property type="match status" value="1"/>
</dbReference>
<feature type="transmembrane region" description="Helical" evidence="6">
    <location>
        <begin position="328"/>
        <end position="353"/>
    </location>
</feature>
<comment type="caution">
    <text evidence="7">The sequence shown here is derived from an EMBL/GenBank/DDBJ whole genome shotgun (WGS) entry which is preliminary data.</text>
</comment>
<name>A0A7J2U380_9CREN</name>
<dbReference type="Gene3D" id="1.20.1740.10">
    <property type="entry name" value="Amino acid/polyamine transporter I"/>
    <property type="match status" value="1"/>
</dbReference>
<dbReference type="EMBL" id="DSEU01000024">
    <property type="protein sequence ID" value="HEM66632.1"/>
    <property type="molecule type" value="Genomic_DNA"/>
</dbReference>
<gene>
    <name evidence="7" type="ORF">ENO26_03535</name>
</gene>
<feature type="transmembrane region" description="Helical" evidence="6">
    <location>
        <begin position="229"/>
        <end position="253"/>
    </location>
</feature>
<feature type="transmembrane region" description="Helical" evidence="6">
    <location>
        <begin position="155"/>
        <end position="175"/>
    </location>
</feature>
<feature type="transmembrane region" description="Helical" evidence="6">
    <location>
        <begin position="387"/>
        <end position="404"/>
    </location>
</feature>
<dbReference type="AlphaFoldDB" id="A0A7J2U380"/>
<proteinExistence type="predicted"/>
<dbReference type="GO" id="GO:0022857">
    <property type="term" value="F:transmembrane transporter activity"/>
    <property type="evidence" value="ECO:0007669"/>
    <property type="project" value="InterPro"/>
</dbReference>
<evidence type="ECO:0000256" key="1">
    <source>
        <dbReference type="ARBA" id="ARBA00004651"/>
    </source>
</evidence>
<accession>A0A7J2U380</accession>
<feature type="transmembrane region" description="Helical" evidence="6">
    <location>
        <begin position="359"/>
        <end position="380"/>
    </location>
</feature>
<evidence type="ECO:0000256" key="5">
    <source>
        <dbReference type="ARBA" id="ARBA00023136"/>
    </source>
</evidence>
<dbReference type="PIRSF" id="PIRSF006060">
    <property type="entry name" value="AA_transporter"/>
    <property type="match status" value="1"/>
</dbReference>
<keyword evidence="4 6" id="KW-1133">Transmembrane helix</keyword>
<organism evidence="7">
    <name type="scientific">Ignisphaera aggregans</name>
    <dbReference type="NCBI Taxonomy" id="334771"/>
    <lineage>
        <taxon>Archaea</taxon>
        <taxon>Thermoproteota</taxon>
        <taxon>Thermoprotei</taxon>
        <taxon>Desulfurococcales</taxon>
        <taxon>Desulfurococcaceae</taxon>
        <taxon>Ignisphaera</taxon>
    </lineage>
</organism>
<feature type="transmembrane region" description="Helical" evidence="6">
    <location>
        <begin position="477"/>
        <end position="496"/>
    </location>
</feature>
<dbReference type="GO" id="GO:0005886">
    <property type="term" value="C:plasma membrane"/>
    <property type="evidence" value="ECO:0007669"/>
    <property type="project" value="UniProtKB-SubCell"/>
</dbReference>
<sequence>MINSTLRRELGVVLLTAIGIGAMVGSGIYTTPGLIASVSGPLSVLAIVLISVITAILMYILAELGKIYPRAGGIYYFSKEVLGDLSGFITGLSYYFCCFIGTAAIIYSFLLYLSYYIPGIAVGLTLTPLGIAIAIAILAIVTIINVIGIKYGAGLNLILTLVRMAPLLAFIVIGFSKINTNNFQPLAPYGFGSIGLAIAFGFWMFVGFESLVLVSEEVKQPEKVIMKSAIATVVIVSAIYILLISAFIGAVNWEGLGIAEKDWKSLGTLSSPLADVSRALGVMGLAEVMVLGAVIASAGCFSDWVLLQGRVAYALSRENRLWKPLAYVHPRFGTPSNALIFSSILTAIIMILIPSFPNVILISMITEFIPYGISALSFAVLRRVPRLMLLGYIGFVISTLYIYWACWPWTLTGVIIAMASLILYSALVKSATYLSELKKNAWYIAYLIGLTLISLLGDRTFEYNNFLPVSPLNVFPMPYDTITVIVFSTAIFAWAYKTQKQFLN</sequence>
<evidence type="ECO:0000256" key="4">
    <source>
        <dbReference type="ARBA" id="ARBA00022989"/>
    </source>
</evidence>
<feature type="transmembrane region" description="Helical" evidence="6">
    <location>
        <begin position="279"/>
        <end position="307"/>
    </location>
</feature>
<keyword evidence="3 6" id="KW-0812">Transmembrane</keyword>